<protein>
    <submittedName>
        <fullName evidence="1">Uncharacterized protein</fullName>
    </submittedName>
</protein>
<accession>A0ACD5VWB5</accession>
<organism evidence="1 2">
    <name type="scientific">Avena sativa</name>
    <name type="common">Oat</name>
    <dbReference type="NCBI Taxonomy" id="4498"/>
    <lineage>
        <taxon>Eukaryota</taxon>
        <taxon>Viridiplantae</taxon>
        <taxon>Streptophyta</taxon>
        <taxon>Embryophyta</taxon>
        <taxon>Tracheophyta</taxon>
        <taxon>Spermatophyta</taxon>
        <taxon>Magnoliopsida</taxon>
        <taxon>Liliopsida</taxon>
        <taxon>Poales</taxon>
        <taxon>Poaceae</taxon>
        <taxon>BOP clade</taxon>
        <taxon>Pooideae</taxon>
        <taxon>Poodae</taxon>
        <taxon>Poeae</taxon>
        <taxon>Poeae Chloroplast Group 1 (Aveneae type)</taxon>
        <taxon>Aveninae</taxon>
        <taxon>Avena</taxon>
    </lineage>
</organism>
<reference evidence="1" key="2">
    <citation type="submission" date="2025-09" db="UniProtKB">
        <authorList>
            <consortium name="EnsemblPlants"/>
        </authorList>
    </citation>
    <scope>IDENTIFICATION</scope>
</reference>
<name>A0ACD5VWB5_AVESA</name>
<proteinExistence type="predicted"/>
<dbReference type="Proteomes" id="UP001732700">
    <property type="component" value="Chromosome 3D"/>
</dbReference>
<sequence>MTTIYRALLFVGIVLTARLCKAHGGAGVGDGFSVELIHRDSVKSPYHDPALSAHDRVLAAVRRSTARAEALARSYIGDGIVSQVVSKPFESMMVVHVGTPPTRMLAIVDTGSDLLWLKCKPHAATAPPGVVFDPFSSSTFLRVPCYSDACHALPVSQCDSSYNCYYDQFYLDGSNTKGYLSTETFTFHSIPGRDYPQVRVPKVNFGCSGSSNGTGLIIADGVVGLGRRNESLISQLGIRTTLGRRFSYCVVPFYNNASSALNFGARAAVTEPGAATAVLLPSSAGPYYTLALQSVKIGGSTFQHPSNVVIDSGSALTFLDKGLIDRMVEDIGRQIGLPTVQSPEKLLRLCYGVSGALRTYLFRKRVPDVTMYFGEAAVTLKVDNLFVGVQKGITCFAMTPVTERYPFSILGSIARQNMHVGYDLDRGTITFAPADCASSYTPTVHGSVRST</sequence>
<evidence type="ECO:0000313" key="2">
    <source>
        <dbReference type="Proteomes" id="UP001732700"/>
    </source>
</evidence>
<reference evidence="1" key="1">
    <citation type="submission" date="2021-05" db="EMBL/GenBank/DDBJ databases">
        <authorList>
            <person name="Scholz U."/>
            <person name="Mascher M."/>
            <person name="Fiebig A."/>
        </authorList>
    </citation>
    <scope>NUCLEOTIDE SEQUENCE [LARGE SCALE GENOMIC DNA]</scope>
</reference>
<evidence type="ECO:0000313" key="1">
    <source>
        <dbReference type="EnsemblPlants" id="AVESA.00010b.r2.3DG0517000.1.CDS.1"/>
    </source>
</evidence>
<dbReference type="EnsemblPlants" id="AVESA.00010b.r2.3DG0517000.1">
    <property type="protein sequence ID" value="AVESA.00010b.r2.3DG0517000.1.CDS.1"/>
    <property type="gene ID" value="AVESA.00010b.r2.3DG0517000"/>
</dbReference>
<keyword evidence="2" id="KW-1185">Reference proteome</keyword>